<keyword evidence="8" id="KW-1185">Reference proteome</keyword>
<evidence type="ECO:0000256" key="5">
    <source>
        <dbReference type="PROSITE-ProRule" id="PRU01240"/>
    </source>
</evidence>
<feature type="active site" description="Charge relay system" evidence="5">
    <location>
        <position position="215"/>
    </location>
</feature>
<evidence type="ECO:0000256" key="3">
    <source>
        <dbReference type="ARBA" id="ARBA00022801"/>
    </source>
</evidence>
<feature type="active site" description="Charge relay system" evidence="5">
    <location>
        <position position="178"/>
    </location>
</feature>
<reference evidence="7" key="1">
    <citation type="submission" date="2021-03" db="EMBL/GenBank/DDBJ databases">
        <authorList>
            <person name="Kanchanasin P."/>
            <person name="Saeng-In P."/>
            <person name="Phongsopitanun W."/>
            <person name="Yuki M."/>
            <person name="Kudo T."/>
            <person name="Ohkuma M."/>
            <person name="Tanasupawat S."/>
        </authorList>
    </citation>
    <scope>NUCLEOTIDE SEQUENCE</scope>
    <source>
        <strain evidence="7">GKU 128</strain>
    </source>
</reference>
<dbReference type="InterPro" id="IPR000209">
    <property type="entry name" value="Peptidase_S8/S53_dom"/>
</dbReference>
<evidence type="ECO:0000259" key="6">
    <source>
        <dbReference type="Pfam" id="PF00082"/>
    </source>
</evidence>
<accession>A0A939PHC8</accession>
<feature type="domain" description="Peptidase S8/S53" evidence="6">
    <location>
        <begin position="169"/>
        <end position="431"/>
    </location>
</feature>
<sequence length="446" mass="45959">MAANKLSARFQETLAAAGDDDQVVALVRTRSPQPGRETLERLRPMVSGEQLATRRSELLGLITERYGRGDQFRANLRNDTAEAHAPVLEAAPGAHSLWLADAIVVTGTRSELQSLARHERVARVEANPVLRIPRFLRTPLEDSPEAVDGSTWGLACIGAPETWGGLGRGEGVLVGHLDTGVDASHPALAGKVAAFQEFDAHGLPVPSAPHDTVDHGTHTAGTIVGRTLRGINIGVAPDARLVSALVLPGGEGTFAQVVAGMQWAIGQGVHVINMSLGGSGYEPLWNLPVLNTVQSGVVLVASIGNAGHGTSGGPGNDGLAIGVGASHRLDAVAGFSGGQTMDSVPWFGARVTYNKPDLVAPGVQVVSCVPGGGLAAFNGTSVAASHVTGAVALLQSAEPGLRGDAWATRAILLGTVEDFGEAGKDQRFGFGRVDARSSAAQAIAFC</sequence>
<dbReference type="Gene3D" id="3.40.50.200">
    <property type="entry name" value="Peptidase S8/S53 domain"/>
    <property type="match status" value="1"/>
</dbReference>
<gene>
    <name evidence="7" type="ORF">J4573_23675</name>
</gene>
<dbReference type="Pfam" id="PF00082">
    <property type="entry name" value="Peptidase_S8"/>
    <property type="match status" value="1"/>
</dbReference>
<evidence type="ECO:0000313" key="8">
    <source>
        <dbReference type="Proteomes" id="UP000669179"/>
    </source>
</evidence>
<keyword evidence="4 5" id="KW-0720">Serine protease</keyword>
<comment type="caution">
    <text evidence="7">The sequence shown here is derived from an EMBL/GenBank/DDBJ whole genome shotgun (WGS) entry which is preliminary data.</text>
</comment>
<dbReference type="PRINTS" id="PR00723">
    <property type="entry name" value="SUBTILISIN"/>
</dbReference>
<keyword evidence="2 5" id="KW-0645">Protease</keyword>
<dbReference type="InterPro" id="IPR036852">
    <property type="entry name" value="Peptidase_S8/S53_dom_sf"/>
</dbReference>
<dbReference type="Proteomes" id="UP000669179">
    <property type="component" value="Unassembled WGS sequence"/>
</dbReference>
<dbReference type="GO" id="GO:0006508">
    <property type="term" value="P:proteolysis"/>
    <property type="evidence" value="ECO:0007669"/>
    <property type="project" value="UniProtKB-KW"/>
</dbReference>
<name>A0A939PHC8_9ACTN</name>
<evidence type="ECO:0000256" key="1">
    <source>
        <dbReference type="ARBA" id="ARBA00011073"/>
    </source>
</evidence>
<protein>
    <submittedName>
        <fullName evidence="7">S8 family serine peptidase</fullName>
    </submittedName>
</protein>
<dbReference type="AlphaFoldDB" id="A0A939PHC8"/>
<organism evidence="7 8">
    <name type="scientific">Actinomadura barringtoniae</name>
    <dbReference type="NCBI Taxonomy" id="1427535"/>
    <lineage>
        <taxon>Bacteria</taxon>
        <taxon>Bacillati</taxon>
        <taxon>Actinomycetota</taxon>
        <taxon>Actinomycetes</taxon>
        <taxon>Streptosporangiales</taxon>
        <taxon>Thermomonosporaceae</taxon>
        <taxon>Actinomadura</taxon>
    </lineage>
</organism>
<proteinExistence type="inferred from homology"/>
<evidence type="ECO:0000256" key="4">
    <source>
        <dbReference type="ARBA" id="ARBA00022825"/>
    </source>
</evidence>
<dbReference type="InterPro" id="IPR015500">
    <property type="entry name" value="Peptidase_S8_subtilisin-rel"/>
</dbReference>
<dbReference type="GO" id="GO:0004252">
    <property type="term" value="F:serine-type endopeptidase activity"/>
    <property type="evidence" value="ECO:0007669"/>
    <property type="project" value="UniProtKB-UniRule"/>
</dbReference>
<dbReference type="SUPFAM" id="SSF52743">
    <property type="entry name" value="Subtilisin-like"/>
    <property type="match status" value="1"/>
</dbReference>
<dbReference type="RefSeq" id="WP_208257988.1">
    <property type="nucleotide sequence ID" value="NZ_JAGEOJ010000009.1"/>
</dbReference>
<evidence type="ECO:0000313" key="7">
    <source>
        <dbReference type="EMBL" id="MBO2450123.1"/>
    </source>
</evidence>
<dbReference type="PANTHER" id="PTHR43806">
    <property type="entry name" value="PEPTIDASE S8"/>
    <property type="match status" value="1"/>
</dbReference>
<dbReference type="PANTHER" id="PTHR43806:SF11">
    <property type="entry name" value="CEREVISIN-RELATED"/>
    <property type="match status" value="1"/>
</dbReference>
<keyword evidence="3 5" id="KW-0378">Hydrolase</keyword>
<evidence type="ECO:0000256" key="2">
    <source>
        <dbReference type="ARBA" id="ARBA00022670"/>
    </source>
</evidence>
<dbReference type="InterPro" id="IPR050131">
    <property type="entry name" value="Peptidase_S8_subtilisin-like"/>
</dbReference>
<feature type="active site" description="Charge relay system" evidence="5">
    <location>
        <position position="381"/>
    </location>
</feature>
<dbReference type="PROSITE" id="PS51892">
    <property type="entry name" value="SUBTILASE"/>
    <property type="match status" value="1"/>
</dbReference>
<dbReference type="EMBL" id="JAGEOJ010000009">
    <property type="protein sequence ID" value="MBO2450123.1"/>
    <property type="molecule type" value="Genomic_DNA"/>
</dbReference>
<comment type="similarity">
    <text evidence="1 5">Belongs to the peptidase S8 family.</text>
</comment>